<dbReference type="Pfam" id="PF13966">
    <property type="entry name" value="zf-RVT"/>
    <property type="match status" value="1"/>
</dbReference>
<feature type="repeat" description="TPR" evidence="3">
    <location>
        <begin position="263"/>
        <end position="296"/>
    </location>
</feature>
<dbReference type="InterPro" id="IPR011990">
    <property type="entry name" value="TPR-like_helical_dom_sf"/>
</dbReference>
<dbReference type="GO" id="GO:0004553">
    <property type="term" value="F:hydrolase activity, hydrolyzing O-glycosyl compounds"/>
    <property type="evidence" value="ECO:0007669"/>
    <property type="project" value="InterPro"/>
</dbReference>
<keyword evidence="7" id="KW-1185">Reference proteome</keyword>
<evidence type="ECO:0000259" key="5">
    <source>
        <dbReference type="PROSITE" id="PS51762"/>
    </source>
</evidence>
<reference evidence="6 7" key="2">
    <citation type="journal article" date="2017" name="Genome Biol.">
        <title>New reference genome sequences of hot pepper reveal the massive evolution of plant disease-resistance genes by retroduplication.</title>
        <authorList>
            <person name="Kim S."/>
            <person name="Park J."/>
            <person name="Yeom S.I."/>
            <person name="Kim Y.M."/>
            <person name="Seo E."/>
            <person name="Kim K.T."/>
            <person name="Kim M.S."/>
            <person name="Lee J.M."/>
            <person name="Cheong K."/>
            <person name="Shin H.S."/>
            <person name="Kim S.B."/>
            <person name="Han K."/>
            <person name="Lee J."/>
            <person name="Park M."/>
            <person name="Lee H.A."/>
            <person name="Lee H.Y."/>
            <person name="Lee Y."/>
            <person name="Oh S."/>
            <person name="Lee J.H."/>
            <person name="Choi E."/>
            <person name="Choi E."/>
            <person name="Lee S.E."/>
            <person name="Jeon J."/>
            <person name="Kim H."/>
            <person name="Choi G."/>
            <person name="Song H."/>
            <person name="Lee J."/>
            <person name="Lee S.C."/>
            <person name="Kwon J.K."/>
            <person name="Lee H.Y."/>
            <person name="Koo N."/>
            <person name="Hong Y."/>
            <person name="Kim R.W."/>
            <person name="Kang W.H."/>
            <person name="Huh J.H."/>
            <person name="Kang B.C."/>
            <person name="Yang T.J."/>
            <person name="Lee Y.H."/>
            <person name="Bennetzen J.L."/>
            <person name="Choi D."/>
        </authorList>
    </citation>
    <scope>NUCLEOTIDE SEQUENCE [LARGE SCALE GENOMIC DNA]</scope>
    <source>
        <strain evidence="7">cv. CM334</strain>
    </source>
</reference>
<feature type="chain" id="PRO_5013720382" description="GH16 domain-containing protein" evidence="4">
    <location>
        <begin position="21"/>
        <end position="485"/>
    </location>
</feature>
<dbReference type="InterPro" id="IPR000757">
    <property type="entry name" value="Beta-glucanase-like"/>
</dbReference>
<dbReference type="PROSITE" id="PS50005">
    <property type="entry name" value="TPR"/>
    <property type="match status" value="1"/>
</dbReference>
<dbReference type="InterPro" id="IPR013320">
    <property type="entry name" value="ConA-like_dom_sf"/>
</dbReference>
<dbReference type="STRING" id="4072.A0A2G2ZTP5"/>
<dbReference type="Pfam" id="PF00722">
    <property type="entry name" value="Glyco_hydro_16"/>
    <property type="match status" value="1"/>
</dbReference>
<dbReference type="Gramene" id="PHT85347">
    <property type="protein sequence ID" value="PHT85347"/>
    <property type="gene ID" value="T459_07453"/>
</dbReference>
<dbReference type="AlphaFoldDB" id="A0A2G2ZTP5"/>
<dbReference type="GO" id="GO:0005975">
    <property type="term" value="P:carbohydrate metabolic process"/>
    <property type="evidence" value="ECO:0007669"/>
    <property type="project" value="InterPro"/>
</dbReference>
<keyword evidence="4" id="KW-0732">Signal</keyword>
<evidence type="ECO:0000313" key="6">
    <source>
        <dbReference type="EMBL" id="PHT85347.1"/>
    </source>
</evidence>
<name>A0A2G2ZTP5_CAPAN</name>
<dbReference type="SUPFAM" id="SSF52833">
    <property type="entry name" value="Thioredoxin-like"/>
    <property type="match status" value="1"/>
</dbReference>
<dbReference type="Proteomes" id="UP000222542">
    <property type="component" value="Unassembled WGS sequence"/>
</dbReference>
<protein>
    <recommendedName>
        <fullName evidence="5">GH16 domain-containing protein</fullName>
    </recommendedName>
</protein>
<evidence type="ECO:0000256" key="1">
    <source>
        <dbReference type="ARBA" id="ARBA00022801"/>
    </source>
</evidence>
<dbReference type="InterPro" id="IPR036249">
    <property type="entry name" value="Thioredoxin-like_sf"/>
</dbReference>
<proteinExistence type="predicted"/>
<gene>
    <name evidence="6" type="ORF">T459_07453</name>
</gene>
<dbReference type="Gene3D" id="2.60.120.200">
    <property type="match status" value="1"/>
</dbReference>
<reference evidence="6 7" key="1">
    <citation type="journal article" date="2014" name="Nat. Genet.">
        <title>Genome sequence of the hot pepper provides insights into the evolution of pungency in Capsicum species.</title>
        <authorList>
            <person name="Kim S."/>
            <person name="Park M."/>
            <person name="Yeom S.I."/>
            <person name="Kim Y.M."/>
            <person name="Lee J.M."/>
            <person name="Lee H.A."/>
            <person name="Seo E."/>
            <person name="Choi J."/>
            <person name="Cheong K."/>
            <person name="Kim K.T."/>
            <person name="Jung K."/>
            <person name="Lee G.W."/>
            <person name="Oh S.K."/>
            <person name="Bae C."/>
            <person name="Kim S.B."/>
            <person name="Lee H.Y."/>
            <person name="Kim S.Y."/>
            <person name="Kim M.S."/>
            <person name="Kang B.C."/>
            <person name="Jo Y.D."/>
            <person name="Yang H.B."/>
            <person name="Jeong H.J."/>
            <person name="Kang W.H."/>
            <person name="Kwon J.K."/>
            <person name="Shin C."/>
            <person name="Lim J.Y."/>
            <person name="Park J.H."/>
            <person name="Huh J.H."/>
            <person name="Kim J.S."/>
            <person name="Kim B.D."/>
            <person name="Cohen O."/>
            <person name="Paran I."/>
            <person name="Suh M.C."/>
            <person name="Lee S.B."/>
            <person name="Kim Y.K."/>
            <person name="Shin Y."/>
            <person name="Noh S.J."/>
            <person name="Park J."/>
            <person name="Seo Y.S."/>
            <person name="Kwon S.Y."/>
            <person name="Kim H.A."/>
            <person name="Park J.M."/>
            <person name="Kim H.J."/>
            <person name="Choi S.B."/>
            <person name="Bosland P.W."/>
            <person name="Reeves G."/>
            <person name="Jo S.H."/>
            <person name="Lee B.W."/>
            <person name="Cho H.T."/>
            <person name="Choi H.S."/>
            <person name="Lee M.S."/>
            <person name="Yu Y."/>
            <person name="Do Choi Y."/>
            <person name="Park B.S."/>
            <person name="van Deynze A."/>
            <person name="Ashrafi H."/>
            <person name="Hill T."/>
            <person name="Kim W.T."/>
            <person name="Pai H.S."/>
            <person name="Ahn H.K."/>
            <person name="Yeam I."/>
            <person name="Giovannoni J.J."/>
            <person name="Rose J.K."/>
            <person name="Sorensen I."/>
            <person name="Lee S.J."/>
            <person name="Kim R.W."/>
            <person name="Choi I.Y."/>
            <person name="Choi B.S."/>
            <person name="Lim J.S."/>
            <person name="Lee Y.H."/>
            <person name="Choi D."/>
        </authorList>
    </citation>
    <scope>NUCLEOTIDE SEQUENCE [LARGE SCALE GENOMIC DNA]</scope>
    <source>
        <strain evidence="7">cv. CM334</strain>
    </source>
</reference>
<dbReference type="EMBL" id="AYRZ02000003">
    <property type="protein sequence ID" value="PHT85347.1"/>
    <property type="molecule type" value="Genomic_DNA"/>
</dbReference>
<sequence length="485" mass="53845">MSSSVIVFLVLSMLLSTGACVNFTDVFESSWAPDHIAVVGDQVTLTLDNTSGCGFESKIKYLFGKASAQIKLMSSEGANHDELDFEFLGNVSGEPYLVQTNVYVNGTGDREQRHSLWFDPTADFHTYSFFWNHRTIIIKASSSEKEERNKEIPVCTERACRKQGSLDTLQVLSGIAPPFVSVNSCGCLGRCGAGPNVVVLPGPEFIKHCGTATRAAEVMRFVCFGRDEVEEESRRSLEALALRKRAEDERGNGNYCEAHRLLSQGYISKGDAFMALDQVDAAEKSYSMALEIDPSIRHSKSFKGALASVSRVKEALGHFSQATGLEANCEESNIFLAGIDAVTEENISRRNGIIGTLPITIFILSRCSKRWTGNAESTYGGHYKLTATGAYSFTSSYIAMGDCTKWREVEMIWSSVMLPRQRLILWLPFQNKLLTKTRLQRLNILVEDTKCCLCDNAEETRRHLMGHCQWITVGTLYPTGLEYIS</sequence>
<dbReference type="PROSITE" id="PS51762">
    <property type="entry name" value="GH16_2"/>
    <property type="match status" value="1"/>
</dbReference>
<dbReference type="InterPro" id="IPR019734">
    <property type="entry name" value="TPR_rpt"/>
</dbReference>
<organism evidence="6 7">
    <name type="scientific">Capsicum annuum</name>
    <name type="common">Capsicum pepper</name>
    <dbReference type="NCBI Taxonomy" id="4072"/>
    <lineage>
        <taxon>Eukaryota</taxon>
        <taxon>Viridiplantae</taxon>
        <taxon>Streptophyta</taxon>
        <taxon>Embryophyta</taxon>
        <taxon>Tracheophyta</taxon>
        <taxon>Spermatophyta</taxon>
        <taxon>Magnoliopsida</taxon>
        <taxon>eudicotyledons</taxon>
        <taxon>Gunneridae</taxon>
        <taxon>Pentapetalae</taxon>
        <taxon>asterids</taxon>
        <taxon>lamiids</taxon>
        <taxon>Solanales</taxon>
        <taxon>Solanaceae</taxon>
        <taxon>Solanoideae</taxon>
        <taxon>Capsiceae</taxon>
        <taxon>Capsicum</taxon>
    </lineage>
</organism>
<dbReference type="SUPFAM" id="SSF48452">
    <property type="entry name" value="TPR-like"/>
    <property type="match status" value="1"/>
</dbReference>
<keyword evidence="1" id="KW-0378">Hydrolase</keyword>
<keyword evidence="2" id="KW-0326">Glycosidase</keyword>
<evidence type="ECO:0000313" key="7">
    <source>
        <dbReference type="Proteomes" id="UP000222542"/>
    </source>
</evidence>
<dbReference type="SUPFAM" id="SSF49899">
    <property type="entry name" value="Concanavalin A-like lectins/glucanases"/>
    <property type="match status" value="1"/>
</dbReference>
<feature type="domain" description="GH16" evidence="5">
    <location>
        <begin position="14"/>
        <end position="182"/>
    </location>
</feature>
<dbReference type="InterPro" id="IPR026960">
    <property type="entry name" value="RVT-Znf"/>
</dbReference>
<dbReference type="Gene3D" id="3.40.30.10">
    <property type="entry name" value="Glutaredoxin"/>
    <property type="match status" value="1"/>
</dbReference>
<feature type="signal peptide" evidence="4">
    <location>
        <begin position="1"/>
        <end position="20"/>
    </location>
</feature>
<dbReference type="InterPro" id="IPR008263">
    <property type="entry name" value="GH16_AS"/>
</dbReference>
<comment type="caution">
    <text evidence="6">The sequence shown here is derived from an EMBL/GenBank/DDBJ whole genome shotgun (WGS) entry which is preliminary data.</text>
</comment>
<accession>A0A2G2ZTP5</accession>
<keyword evidence="3" id="KW-0802">TPR repeat</keyword>
<dbReference type="CDD" id="cd02980">
    <property type="entry name" value="TRX_Fd_family"/>
    <property type="match status" value="1"/>
</dbReference>
<evidence type="ECO:0000256" key="4">
    <source>
        <dbReference type="SAM" id="SignalP"/>
    </source>
</evidence>
<evidence type="ECO:0000256" key="3">
    <source>
        <dbReference type="PROSITE-ProRule" id="PRU00339"/>
    </source>
</evidence>
<dbReference type="SMART" id="SM00028">
    <property type="entry name" value="TPR"/>
    <property type="match status" value="1"/>
</dbReference>
<dbReference type="PANTHER" id="PTHR47682:SF1">
    <property type="entry name" value="TETRATRICOPEPTIDE REPEAT (TPR)-CONTAINING PROTEIN"/>
    <property type="match status" value="1"/>
</dbReference>
<dbReference type="PROSITE" id="PS01034">
    <property type="entry name" value="GH16_1"/>
    <property type="match status" value="1"/>
</dbReference>
<evidence type="ECO:0000256" key="2">
    <source>
        <dbReference type="ARBA" id="ARBA00023295"/>
    </source>
</evidence>
<dbReference type="PANTHER" id="PTHR47682">
    <property type="entry name" value="TETRATRICOPEPTIDE REPEAT (TPR)-CONTAINING PROTEIN"/>
    <property type="match status" value="1"/>
</dbReference>